<keyword evidence="10" id="KW-1185">Reference proteome</keyword>
<dbReference type="PANTHER" id="PTHR42709:SF6">
    <property type="entry name" value="UNDECAPRENYL PHOSPHATE TRANSPORTER A"/>
    <property type="match status" value="1"/>
</dbReference>
<feature type="transmembrane region" description="Helical" evidence="7">
    <location>
        <begin position="12"/>
        <end position="36"/>
    </location>
</feature>
<evidence type="ECO:0000256" key="7">
    <source>
        <dbReference type="SAM" id="Phobius"/>
    </source>
</evidence>
<evidence type="ECO:0000256" key="1">
    <source>
        <dbReference type="ARBA" id="ARBA00004651"/>
    </source>
</evidence>
<dbReference type="EMBL" id="CP091196">
    <property type="protein sequence ID" value="UQS22331.1"/>
    <property type="molecule type" value="Genomic_DNA"/>
</dbReference>
<organism evidence="9 10">
    <name type="scientific">Amycolatopsis thermalba</name>
    <dbReference type="NCBI Taxonomy" id="944492"/>
    <lineage>
        <taxon>Bacteria</taxon>
        <taxon>Bacillati</taxon>
        <taxon>Actinomycetota</taxon>
        <taxon>Actinomycetes</taxon>
        <taxon>Pseudonocardiales</taxon>
        <taxon>Pseudonocardiaceae</taxon>
        <taxon>Amycolatopsis</taxon>
    </lineage>
</organism>
<evidence type="ECO:0000256" key="5">
    <source>
        <dbReference type="ARBA" id="ARBA00022989"/>
    </source>
</evidence>
<dbReference type="PANTHER" id="PTHR42709">
    <property type="entry name" value="ALKALINE PHOSPHATASE LIKE PROTEIN"/>
    <property type="match status" value="1"/>
</dbReference>
<dbReference type="RefSeq" id="WP_094003866.1">
    <property type="nucleotide sequence ID" value="NZ_CP091196.1"/>
</dbReference>
<evidence type="ECO:0000313" key="9">
    <source>
        <dbReference type="EMBL" id="UQS22331.1"/>
    </source>
</evidence>
<comment type="similarity">
    <text evidence="2">Belongs to the DedA family.</text>
</comment>
<dbReference type="InterPro" id="IPR051311">
    <property type="entry name" value="DedA_domain"/>
</dbReference>
<feature type="domain" description="VTT" evidence="8">
    <location>
        <begin position="43"/>
        <end position="170"/>
    </location>
</feature>
<gene>
    <name evidence="9" type="ORF">L1857_05585</name>
</gene>
<keyword evidence="4 7" id="KW-0812">Transmembrane</keyword>
<dbReference type="Proteomes" id="UP000830158">
    <property type="component" value="Chromosome"/>
</dbReference>
<feature type="transmembrane region" description="Helical" evidence="7">
    <location>
        <begin position="150"/>
        <end position="173"/>
    </location>
</feature>
<comment type="subcellular location">
    <subcellularLocation>
        <location evidence="1">Cell membrane</location>
        <topology evidence="1">Multi-pass membrane protein</topology>
    </subcellularLocation>
</comment>
<protein>
    <submittedName>
        <fullName evidence="9">DedA family protein</fullName>
    </submittedName>
</protein>
<proteinExistence type="inferred from homology"/>
<accession>A0ABY4NPB4</accession>
<evidence type="ECO:0000256" key="3">
    <source>
        <dbReference type="ARBA" id="ARBA00022475"/>
    </source>
</evidence>
<feature type="transmembrane region" description="Helical" evidence="7">
    <location>
        <begin position="185"/>
        <end position="206"/>
    </location>
</feature>
<evidence type="ECO:0000256" key="4">
    <source>
        <dbReference type="ARBA" id="ARBA00022692"/>
    </source>
</evidence>
<name>A0ABY4NPB4_9PSEU</name>
<evidence type="ECO:0000256" key="2">
    <source>
        <dbReference type="ARBA" id="ARBA00010792"/>
    </source>
</evidence>
<evidence type="ECO:0000259" key="8">
    <source>
        <dbReference type="Pfam" id="PF09335"/>
    </source>
</evidence>
<feature type="transmembrane region" description="Helical" evidence="7">
    <location>
        <begin position="66"/>
        <end position="89"/>
    </location>
</feature>
<keyword evidence="5 7" id="KW-1133">Transmembrane helix</keyword>
<dbReference type="Pfam" id="PF09335">
    <property type="entry name" value="VTT_dom"/>
    <property type="match status" value="1"/>
</dbReference>
<keyword evidence="6 7" id="KW-0472">Membrane</keyword>
<dbReference type="InterPro" id="IPR032816">
    <property type="entry name" value="VTT_dom"/>
</dbReference>
<keyword evidence="3" id="KW-1003">Cell membrane</keyword>
<sequence>MDLHLAQAEPLGGLAGWAVGLMDSLGGLGAAVIVGLDNLFPPIPSELVLPLAGFSASQGTFSLLEALAWTTFGSVAGAVIVYWLGALLGRDRTRALLLRIPLVKASDFDRTEAWFAKHGTKAVFFGRMVPIFRSLISLPAGIERMPFGRFLVLTTLGSLIWNTLFVFAGYLLGANWHVMNDYAGIFQYAVIGAVAIALVVFVVTRLRDRVRA</sequence>
<evidence type="ECO:0000256" key="6">
    <source>
        <dbReference type="ARBA" id="ARBA00023136"/>
    </source>
</evidence>
<evidence type="ECO:0000313" key="10">
    <source>
        <dbReference type="Proteomes" id="UP000830158"/>
    </source>
</evidence>
<reference evidence="9" key="1">
    <citation type="submission" date="2022-01" db="EMBL/GenBank/DDBJ databases">
        <title>PSI-footprinting approach for the identification of protein synthesis inhibitor producers.</title>
        <authorList>
            <person name="Handel F."/>
            <person name="Kulik A."/>
            <person name="Wex K.W."/>
            <person name="Berscheid A."/>
            <person name="Saur J.S."/>
            <person name="Winkler A."/>
            <person name="Wibberg D."/>
            <person name="Kalinowski J."/>
            <person name="Broetz-Oesterhelt H."/>
            <person name="Mast Y."/>
        </authorList>
    </citation>
    <scope>NUCLEOTIDE SEQUENCE</scope>
    <source>
        <strain evidence="9">KNN 49.3e</strain>
    </source>
</reference>